<sequence length="157" mass="17598">MRIKRDNTHSHYLLQCTSLECKKVLLAEDDLVSRNIILHADHVRKASAGVERSSAFEDTVTTLMAATGFDRETSESFIAEFCEHSLKLISSIKKYLQENNPKDAGLLLHRLKGSSGNVRAKEIAMLALKAEEALRLEDSRTLDRLLQSIENSLDGLM</sequence>
<name>A0A2U3K399_9FIRM</name>
<proteinExistence type="predicted"/>
<dbReference type="GO" id="GO:0000160">
    <property type="term" value="P:phosphorelay signal transduction system"/>
    <property type="evidence" value="ECO:0007669"/>
    <property type="project" value="InterPro"/>
</dbReference>
<dbReference type="Pfam" id="PF01627">
    <property type="entry name" value="Hpt"/>
    <property type="match status" value="1"/>
</dbReference>
<keyword evidence="1" id="KW-0597">Phosphoprotein</keyword>
<organism evidence="3 4">
    <name type="scientific">Candidatus Desulfosporosinus infrequens</name>
    <dbReference type="NCBI Taxonomy" id="2043169"/>
    <lineage>
        <taxon>Bacteria</taxon>
        <taxon>Bacillati</taxon>
        <taxon>Bacillota</taxon>
        <taxon>Clostridia</taxon>
        <taxon>Eubacteriales</taxon>
        <taxon>Desulfitobacteriaceae</taxon>
        <taxon>Desulfosporosinus</taxon>
    </lineage>
</organism>
<dbReference type="SUPFAM" id="SSF47226">
    <property type="entry name" value="Histidine-containing phosphotransfer domain, HPT domain"/>
    <property type="match status" value="1"/>
</dbReference>
<reference evidence="4" key="1">
    <citation type="submission" date="2018-02" db="EMBL/GenBank/DDBJ databases">
        <authorList>
            <person name="Hausmann B."/>
        </authorList>
    </citation>
    <scope>NUCLEOTIDE SEQUENCE [LARGE SCALE GENOMIC DNA]</scope>
    <source>
        <strain evidence="4">Peat soil MAG SbF1</strain>
    </source>
</reference>
<evidence type="ECO:0000259" key="2">
    <source>
        <dbReference type="PROSITE" id="PS50894"/>
    </source>
</evidence>
<dbReference type="EMBL" id="OMOF01000033">
    <property type="protein sequence ID" value="SPF34136.1"/>
    <property type="molecule type" value="Genomic_DNA"/>
</dbReference>
<evidence type="ECO:0000313" key="3">
    <source>
        <dbReference type="EMBL" id="SPF34136.1"/>
    </source>
</evidence>
<dbReference type="PROSITE" id="PS50894">
    <property type="entry name" value="HPT"/>
    <property type="match status" value="1"/>
</dbReference>
<gene>
    <name evidence="3" type="ORF">SBF1_1280005</name>
</gene>
<accession>A0A2U3K399</accession>
<dbReference type="Proteomes" id="UP000238916">
    <property type="component" value="Unassembled WGS sequence"/>
</dbReference>
<feature type="domain" description="HPt" evidence="2">
    <location>
        <begin position="70"/>
        <end position="157"/>
    </location>
</feature>
<dbReference type="InterPro" id="IPR008207">
    <property type="entry name" value="Sig_transdc_His_kin_Hpt_dom"/>
</dbReference>
<dbReference type="AlphaFoldDB" id="A0A2U3K399"/>
<evidence type="ECO:0000313" key="4">
    <source>
        <dbReference type="Proteomes" id="UP000238916"/>
    </source>
</evidence>
<dbReference type="OrthoDB" id="1798273at2"/>
<dbReference type="InterPro" id="IPR036641">
    <property type="entry name" value="HPT_dom_sf"/>
</dbReference>
<evidence type="ECO:0000256" key="1">
    <source>
        <dbReference type="PROSITE-ProRule" id="PRU00110"/>
    </source>
</evidence>
<protein>
    <recommendedName>
        <fullName evidence="2">HPt domain-containing protein</fullName>
    </recommendedName>
</protein>
<feature type="modified residue" description="Phosphohistidine" evidence="1">
    <location>
        <position position="109"/>
    </location>
</feature>
<dbReference type="Gene3D" id="1.20.120.160">
    <property type="entry name" value="HPT domain"/>
    <property type="match status" value="1"/>
</dbReference>